<comment type="similarity">
    <text evidence="1 5">Belongs to the FliD family.</text>
</comment>
<evidence type="ECO:0000259" key="6">
    <source>
        <dbReference type="Pfam" id="PF02465"/>
    </source>
</evidence>
<dbReference type="Pfam" id="PF02465">
    <property type="entry name" value="FliD_N"/>
    <property type="match status" value="1"/>
</dbReference>
<evidence type="ECO:0000313" key="9">
    <source>
        <dbReference type="Proteomes" id="UP001230978"/>
    </source>
</evidence>
<comment type="function">
    <text evidence="5">Required for morphogenesis and for the elongation of the flagellar filament by facilitating polymerization of the flagellin monomers at the tip of growing filament. Forms a capping structure, which prevents flagellin subunits (transported through the central channel of the flagellum) from leaking out without polymerization at the distal end.</text>
</comment>
<proteinExistence type="inferred from homology"/>
<dbReference type="Proteomes" id="UP001230978">
    <property type="component" value="Chromosome"/>
</dbReference>
<keyword evidence="8" id="KW-0966">Cell projection</keyword>
<evidence type="ECO:0000259" key="7">
    <source>
        <dbReference type="Pfam" id="PF07195"/>
    </source>
</evidence>
<organism evidence="8 9">
    <name type="scientific">Fuscovulum ytuae</name>
    <dbReference type="NCBI Taxonomy" id="3042299"/>
    <lineage>
        <taxon>Bacteria</taxon>
        <taxon>Pseudomonadati</taxon>
        <taxon>Pseudomonadota</taxon>
        <taxon>Alphaproteobacteria</taxon>
        <taxon>Rhodobacterales</taxon>
        <taxon>Paracoccaceae</taxon>
        <taxon>Fuscovulum</taxon>
    </lineage>
</organism>
<dbReference type="Pfam" id="PF07195">
    <property type="entry name" value="FliD_C"/>
    <property type="match status" value="1"/>
</dbReference>
<evidence type="ECO:0000313" key="8">
    <source>
        <dbReference type="EMBL" id="WGV14936.1"/>
    </source>
</evidence>
<evidence type="ECO:0000256" key="2">
    <source>
        <dbReference type="ARBA" id="ARBA00011255"/>
    </source>
</evidence>
<evidence type="ECO:0000256" key="4">
    <source>
        <dbReference type="ARBA" id="ARBA00023143"/>
    </source>
</evidence>
<comment type="subcellular location">
    <subcellularLocation>
        <location evidence="5">Secreted</location>
    </subcellularLocation>
    <subcellularLocation>
        <location evidence="5">Bacterial flagellum</location>
    </subcellularLocation>
</comment>
<evidence type="ECO:0000256" key="5">
    <source>
        <dbReference type="RuleBase" id="RU362066"/>
    </source>
</evidence>
<gene>
    <name evidence="8" type="primary">fliD</name>
    <name evidence="8" type="ORF">QF092_11630</name>
</gene>
<name>A0ABY8Q2U0_9RHOB</name>
<feature type="domain" description="Flagellar hook-associated protein 2 C-terminal" evidence="7">
    <location>
        <begin position="231"/>
        <end position="531"/>
    </location>
</feature>
<evidence type="ECO:0000256" key="3">
    <source>
        <dbReference type="ARBA" id="ARBA00023054"/>
    </source>
</evidence>
<keyword evidence="5" id="KW-0964">Secreted</keyword>
<feature type="coiled-coil region" evidence="5">
    <location>
        <begin position="488"/>
        <end position="515"/>
    </location>
</feature>
<dbReference type="RefSeq" id="WP_281464067.1">
    <property type="nucleotide sequence ID" value="NZ_CP124535.1"/>
</dbReference>
<keyword evidence="8" id="KW-0969">Cilium</keyword>
<dbReference type="PANTHER" id="PTHR30288:SF0">
    <property type="entry name" value="FLAGELLAR HOOK-ASSOCIATED PROTEIN 2"/>
    <property type="match status" value="1"/>
</dbReference>
<keyword evidence="9" id="KW-1185">Reference proteome</keyword>
<dbReference type="EMBL" id="CP124535">
    <property type="protein sequence ID" value="WGV14936.1"/>
    <property type="molecule type" value="Genomic_DNA"/>
</dbReference>
<dbReference type="PANTHER" id="PTHR30288">
    <property type="entry name" value="FLAGELLAR CAP/ASSEMBLY PROTEIN FLID"/>
    <property type="match status" value="1"/>
</dbReference>
<feature type="coiled-coil region" evidence="5">
    <location>
        <begin position="277"/>
        <end position="304"/>
    </location>
</feature>
<keyword evidence="4 5" id="KW-0975">Bacterial flagellum</keyword>
<sequence>MTVDILSSLNKNGSGLNLRDLTASLVSAEIDPQKARQTERVDAATTQISALGEVRAQFGALSTAVDILRQNPILRANSGNDGVAVTITDPSKIASQTMSIGVQKVAQRQVMEFTGFTGLDQAVGAGTLQIAVGTWGEDALGAPEFTLNPDSTVRTLTIPTGATLSMLAETMNSIPGLQARVLDKGDGTFSLGVVSEMGAAAALNITVTETEPGLAAFDTNTTIETVQIQAAQDAEISVDGITVSRRTNVIDDLIPGARLDITAPEGTTTTVNFSRNIETARLNMEALVEQVNNTRNLLNELSARGVAGAESGALAGDRLIEKLKSDLTALIAAPIAGFGSEARRLSDFGVVTNRDGSLRVDQLRFERAFNQDPTGFDMIFTDRFSASDSRVTVGGAVGSSVEGGTFAFRRDVATGVATLDGSPVFRVPQATGEDQYFAFGGRLAGLNVTVPADLTETEVRYGKSFLTTMERLLDGALSSGANSISEREAQLNSRVTEATERLEQLDARAALLEKRYLSRFTAMETAIAGLKSTGTYLDNLVAQWNKSE</sequence>
<dbReference type="InterPro" id="IPR010809">
    <property type="entry name" value="FliD_C"/>
</dbReference>
<keyword evidence="3 5" id="KW-0175">Coiled coil</keyword>
<comment type="subunit">
    <text evidence="2 5">Homopentamer.</text>
</comment>
<accession>A0ABY8Q2U0</accession>
<evidence type="ECO:0000256" key="1">
    <source>
        <dbReference type="ARBA" id="ARBA00009764"/>
    </source>
</evidence>
<feature type="domain" description="Flagellar hook-associated protein 2 N-terminal" evidence="6">
    <location>
        <begin position="14"/>
        <end position="109"/>
    </location>
</feature>
<reference evidence="8 9" key="1">
    <citation type="submission" date="2023-04" db="EMBL/GenBank/DDBJ databases">
        <title>YMD61, complete Genome.</title>
        <authorList>
            <person name="Zhang J."/>
        </authorList>
    </citation>
    <scope>NUCLEOTIDE SEQUENCE [LARGE SCALE GENOMIC DNA]</scope>
    <source>
        <strain evidence="8 9">YMD61</strain>
    </source>
</reference>
<keyword evidence="8" id="KW-0282">Flagellum</keyword>
<dbReference type="InterPro" id="IPR040026">
    <property type="entry name" value="FliD"/>
</dbReference>
<protein>
    <recommendedName>
        <fullName evidence="5">Flagellar hook-associated protein 2</fullName>
        <shortName evidence="5">HAP2</shortName>
    </recommendedName>
    <alternativeName>
        <fullName evidence="5">Flagellar cap protein</fullName>
    </alternativeName>
</protein>
<dbReference type="InterPro" id="IPR003481">
    <property type="entry name" value="FliD_N"/>
</dbReference>